<evidence type="ECO:0000313" key="2">
    <source>
        <dbReference type="Proteomes" id="UP000243459"/>
    </source>
</evidence>
<dbReference type="Gramene" id="ONK67982">
    <property type="protein sequence ID" value="ONK67982"/>
    <property type="gene ID" value="A4U43_C05F5890"/>
</dbReference>
<keyword evidence="2" id="KW-1185">Reference proteome</keyword>
<dbReference type="InterPro" id="IPR036955">
    <property type="entry name" value="AP2/ERF_dom_sf"/>
</dbReference>
<dbReference type="EMBL" id="CM007385">
    <property type="protein sequence ID" value="ONK67982.1"/>
    <property type="molecule type" value="Genomic_DNA"/>
</dbReference>
<protein>
    <submittedName>
        <fullName evidence="1">Uncharacterized protein</fullName>
    </submittedName>
</protein>
<reference evidence="2" key="1">
    <citation type="journal article" date="2017" name="Nat. Commun.">
        <title>The asparagus genome sheds light on the origin and evolution of a young Y chromosome.</title>
        <authorList>
            <person name="Harkess A."/>
            <person name="Zhou J."/>
            <person name="Xu C."/>
            <person name="Bowers J.E."/>
            <person name="Van der Hulst R."/>
            <person name="Ayyampalayam S."/>
            <person name="Mercati F."/>
            <person name="Riccardi P."/>
            <person name="McKain M.R."/>
            <person name="Kakrana A."/>
            <person name="Tang H."/>
            <person name="Ray J."/>
            <person name="Groenendijk J."/>
            <person name="Arikit S."/>
            <person name="Mathioni S.M."/>
            <person name="Nakano M."/>
            <person name="Shan H."/>
            <person name="Telgmann-Rauber A."/>
            <person name="Kanno A."/>
            <person name="Yue Z."/>
            <person name="Chen H."/>
            <person name="Li W."/>
            <person name="Chen Y."/>
            <person name="Xu X."/>
            <person name="Zhang Y."/>
            <person name="Luo S."/>
            <person name="Chen H."/>
            <person name="Gao J."/>
            <person name="Mao Z."/>
            <person name="Pires J.C."/>
            <person name="Luo M."/>
            <person name="Kudrna D."/>
            <person name="Wing R.A."/>
            <person name="Meyers B.C."/>
            <person name="Yi K."/>
            <person name="Kong H."/>
            <person name="Lavrijsen P."/>
            <person name="Sunseri F."/>
            <person name="Falavigna A."/>
            <person name="Ye Y."/>
            <person name="Leebens-Mack J.H."/>
            <person name="Chen G."/>
        </authorList>
    </citation>
    <scope>NUCLEOTIDE SEQUENCE [LARGE SCALE GENOMIC DNA]</scope>
    <source>
        <strain evidence="2">cv. DH0086</strain>
    </source>
</reference>
<dbReference type="Gene3D" id="3.30.730.10">
    <property type="entry name" value="AP2/ERF domain"/>
    <property type="match status" value="1"/>
</dbReference>
<accession>A0A5P1EPN6</accession>
<sequence>MSIIALIISAPPLPSSPQFLDFGHLFGSRRKIIEEGVYLGLFDSEIEAVTSYRTLIFYIAYDRIAIKINGSEAVTNFDTTTYDGEILPQTNNSGITGKIKEELLVVNKKVSGIMRPFDCIFNYSRILYNISSD</sequence>
<dbReference type="AlphaFoldDB" id="A0A5P1EPN6"/>
<dbReference type="Proteomes" id="UP000243459">
    <property type="component" value="Chromosome 5"/>
</dbReference>
<organism evidence="1 2">
    <name type="scientific">Asparagus officinalis</name>
    <name type="common">Garden asparagus</name>
    <dbReference type="NCBI Taxonomy" id="4686"/>
    <lineage>
        <taxon>Eukaryota</taxon>
        <taxon>Viridiplantae</taxon>
        <taxon>Streptophyta</taxon>
        <taxon>Embryophyta</taxon>
        <taxon>Tracheophyta</taxon>
        <taxon>Spermatophyta</taxon>
        <taxon>Magnoliopsida</taxon>
        <taxon>Liliopsida</taxon>
        <taxon>Asparagales</taxon>
        <taxon>Asparagaceae</taxon>
        <taxon>Asparagoideae</taxon>
        <taxon>Asparagus</taxon>
    </lineage>
</organism>
<dbReference type="GO" id="GO:0003700">
    <property type="term" value="F:DNA-binding transcription factor activity"/>
    <property type="evidence" value="ECO:0007669"/>
    <property type="project" value="InterPro"/>
</dbReference>
<gene>
    <name evidence="1" type="ORF">A4U43_C05F5890</name>
</gene>
<proteinExistence type="predicted"/>
<name>A0A5P1EPN6_ASPOF</name>
<evidence type="ECO:0000313" key="1">
    <source>
        <dbReference type="EMBL" id="ONK67982.1"/>
    </source>
</evidence>